<dbReference type="WBParaSite" id="SBAD_0000132801-mRNA-1">
    <property type="protein sequence ID" value="SBAD_0000132801-mRNA-1"/>
    <property type="gene ID" value="SBAD_0000132801"/>
</dbReference>
<dbReference type="Proteomes" id="UP000270296">
    <property type="component" value="Unassembled WGS sequence"/>
</dbReference>
<accession>A0A183ICC9</accession>
<name>A0A183ICC9_9BILA</name>
<organism evidence="4">
    <name type="scientific">Soboliphyme baturini</name>
    <dbReference type="NCBI Taxonomy" id="241478"/>
    <lineage>
        <taxon>Eukaryota</taxon>
        <taxon>Metazoa</taxon>
        <taxon>Ecdysozoa</taxon>
        <taxon>Nematoda</taxon>
        <taxon>Enoplea</taxon>
        <taxon>Dorylaimia</taxon>
        <taxon>Dioctophymatida</taxon>
        <taxon>Dioctophymatoidea</taxon>
        <taxon>Soboliphymatidae</taxon>
        <taxon>Soboliphyme</taxon>
    </lineage>
</organism>
<feature type="compositionally biased region" description="Basic and acidic residues" evidence="1">
    <location>
        <begin position="42"/>
        <end position="51"/>
    </location>
</feature>
<protein>
    <submittedName>
        <fullName evidence="2 4">Uncharacterized protein</fullName>
    </submittedName>
</protein>
<reference evidence="2 3" key="2">
    <citation type="submission" date="2018-11" db="EMBL/GenBank/DDBJ databases">
        <authorList>
            <consortium name="Pathogen Informatics"/>
        </authorList>
    </citation>
    <scope>NUCLEOTIDE SEQUENCE [LARGE SCALE GENOMIC DNA]</scope>
</reference>
<evidence type="ECO:0000313" key="3">
    <source>
        <dbReference type="Proteomes" id="UP000270296"/>
    </source>
</evidence>
<feature type="region of interest" description="Disordered" evidence="1">
    <location>
        <begin position="1"/>
        <end position="20"/>
    </location>
</feature>
<sequence length="141" mass="14179">MPGPGPGPGLGSLPFRAEGYSLSSPPLVDCLTRQTAEDDDDHAGPGRDGPGRARPTTFLGQVLVRLCTFGRCVPKPASRMSLAVAKSSNKPSHVAAAAAAAAAVAVATAAAPAAAAAAAAEAIRLRLQLRFGGGNDFDRYA</sequence>
<reference evidence="4" key="1">
    <citation type="submission" date="2016-06" db="UniProtKB">
        <authorList>
            <consortium name="WormBaseParasite"/>
        </authorList>
    </citation>
    <scope>IDENTIFICATION</scope>
</reference>
<dbReference type="EMBL" id="UZAM01006770">
    <property type="protein sequence ID" value="VDO93803.1"/>
    <property type="molecule type" value="Genomic_DNA"/>
</dbReference>
<gene>
    <name evidence="2" type="ORF">SBAD_LOCUS1273</name>
</gene>
<feature type="region of interest" description="Disordered" evidence="1">
    <location>
        <begin position="25"/>
        <end position="55"/>
    </location>
</feature>
<keyword evidence="3" id="KW-1185">Reference proteome</keyword>
<evidence type="ECO:0000313" key="4">
    <source>
        <dbReference type="WBParaSite" id="SBAD_0000132801-mRNA-1"/>
    </source>
</evidence>
<proteinExistence type="predicted"/>
<dbReference type="AlphaFoldDB" id="A0A183ICC9"/>
<evidence type="ECO:0000256" key="1">
    <source>
        <dbReference type="SAM" id="MobiDB-lite"/>
    </source>
</evidence>
<evidence type="ECO:0000313" key="2">
    <source>
        <dbReference type="EMBL" id="VDO93803.1"/>
    </source>
</evidence>